<dbReference type="InterPro" id="IPR036388">
    <property type="entry name" value="WH-like_DNA-bd_sf"/>
</dbReference>
<dbReference type="AlphaFoldDB" id="A0A1E7WJE0"/>
<dbReference type="Proteomes" id="UP000175989">
    <property type="component" value="Unassembled WGS sequence"/>
</dbReference>
<feature type="domain" description="Polymerase beta nucleotidyltransferase" evidence="1">
    <location>
        <begin position="102"/>
        <end position="151"/>
    </location>
</feature>
<dbReference type="RefSeq" id="WP_070249132.1">
    <property type="nucleotide sequence ID" value="NZ_LROM01000090.1"/>
</dbReference>
<keyword evidence="3" id="KW-1185">Reference proteome</keyword>
<dbReference type="SUPFAM" id="SSF81301">
    <property type="entry name" value="Nucleotidyltransferase"/>
    <property type="match status" value="1"/>
</dbReference>
<dbReference type="InterPro" id="IPR036390">
    <property type="entry name" value="WH_DNA-bd_sf"/>
</dbReference>
<dbReference type="CDD" id="cd00090">
    <property type="entry name" value="HTH_ARSR"/>
    <property type="match status" value="1"/>
</dbReference>
<evidence type="ECO:0000313" key="2">
    <source>
        <dbReference type="EMBL" id="OEZ98748.1"/>
    </source>
</evidence>
<comment type="caution">
    <text evidence="2">The sequence shown here is derived from an EMBL/GenBank/DDBJ whole genome shotgun (WGS) entry which is preliminary data.</text>
</comment>
<evidence type="ECO:0000259" key="1">
    <source>
        <dbReference type="Pfam" id="PF18765"/>
    </source>
</evidence>
<dbReference type="Gene3D" id="1.10.10.10">
    <property type="entry name" value="Winged helix-like DNA-binding domain superfamily/Winged helix DNA-binding domain"/>
    <property type="match status" value="1"/>
</dbReference>
<dbReference type="EMBL" id="LROM01000090">
    <property type="protein sequence ID" value="OEZ98748.1"/>
    <property type="molecule type" value="Genomic_DNA"/>
</dbReference>
<evidence type="ECO:0000313" key="3">
    <source>
        <dbReference type="Proteomes" id="UP000175989"/>
    </source>
</evidence>
<dbReference type="GO" id="GO:0006355">
    <property type="term" value="P:regulation of DNA-templated transcription"/>
    <property type="evidence" value="ECO:0007669"/>
    <property type="project" value="UniProtKB-ARBA"/>
</dbReference>
<dbReference type="OrthoDB" id="8223306at2"/>
<gene>
    <name evidence="2" type="ORF">DUPY_29280</name>
</gene>
<dbReference type="Pfam" id="PF18765">
    <property type="entry name" value="Polbeta"/>
    <property type="match status" value="1"/>
</dbReference>
<name>A0A1E7WJE0_9BURK</name>
<sequence length="206" mass="22751">MLANFLLGTFRTRILSALLLHPDAAWHSRELARRIGVLPGSANRELVKLADAGILLRQNVGNQVHYRANRDCPVFEELAGMLRKTSGMANVLADALLPLADCIEYALIFGSVARGQETVHSDVDILVLGSVGFAEVIEALHPAQDELHREINPVVYRVDDFSAKLASGNSWAREVVEKPKLFLIGDEYDFRKLVKDPEPDSVPDQA</sequence>
<dbReference type="InterPro" id="IPR041633">
    <property type="entry name" value="Polbeta"/>
</dbReference>
<dbReference type="InterPro" id="IPR011991">
    <property type="entry name" value="ArsR-like_HTH"/>
</dbReference>
<accession>A0A1E7WJE0</accession>
<proteinExistence type="predicted"/>
<dbReference type="SUPFAM" id="SSF46785">
    <property type="entry name" value="Winged helix' DNA-binding domain"/>
    <property type="match status" value="1"/>
</dbReference>
<protein>
    <recommendedName>
        <fullName evidence="1">Polymerase beta nucleotidyltransferase domain-containing protein</fullName>
    </recommendedName>
</protein>
<dbReference type="InterPro" id="IPR043519">
    <property type="entry name" value="NT_sf"/>
</dbReference>
<organism evidence="2 3">
    <name type="scientific">Duganella phyllosphaerae</name>
    <dbReference type="NCBI Taxonomy" id="762836"/>
    <lineage>
        <taxon>Bacteria</taxon>
        <taxon>Pseudomonadati</taxon>
        <taxon>Pseudomonadota</taxon>
        <taxon>Betaproteobacteria</taxon>
        <taxon>Burkholderiales</taxon>
        <taxon>Oxalobacteraceae</taxon>
        <taxon>Telluria group</taxon>
        <taxon>Duganella</taxon>
    </lineage>
</organism>
<dbReference type="CDD" id="cd05403">
    <property type="entry name" value="NT_KNTase_like"/>
    <property type="match status" value="1"/>
</dbReference>
<dbReference type="Gene3D" id="3.30.460.10">
    <property type="entry name" value="Beta Polymerase, domain 2"/>
    <property type="match status" value="1"/>
</dbReference>
<reference evidence="3" key="1">
    <citation type="journal article" date="2016" name="Front. Microbiol.">
        <title>Molecular Keys to the Janthinobacterium and Duganella spp. Interaction with the Plant Pathogen Fusarium graminearum.</title>
        <authorList>
            <person name="Haack F.S."/>
            <person name="Poehlein A."/>
            <person name="Kroger C."/>
            <person name="Voigt C.A."/>
            <person name="Piepenbring M."/>
            <person name="Bode H.B."/>
            <person name="Daniel R."/>
            <person name="Schafer W."/>
            <person name="Streit W.R."/>
        </authorList>
    </citation>
    <scope>NUCLEOTIDE SEQUENCE [LARGE SCALE GENOMIC DNA]</scope>
    <source>
        <strain evidence="3">T54</strain>
    </source>
</reference>